<dbReference type="InterPro" id="IPR036653">
    <property type="entry name" value="CinA-like_C"/>
</dbReference>
<protein>
    <recommendedName>
        <fullName evidence="1">Putative competence-damage inducible protein</fullName>
    </recommendedName>
</protein>
<dbReference type="InterPro" id="IPR041424">
    <property type="entry name" value="CinA_KH"/>
</dbReference>
<keyword evidence="4" id="KW-1185">Reference proteome</keyword>
<dbReference type="STRING" id="84521.SAMN04487994_10782"/>
<dbReference type="PIRSF" id="PIRSF006728">
    <property type="entry name" value="CinA"/>
    <property type="match status" value="1"/>
</dbReference>
<dbReference type="Pfam" id="PF00994">
    <property type="entry name" value="MoCF_biosynth"/>
    <property type="match status" value="1"/>
</dbReference>
<evidence type="ECO:0000313" key="4">
    <source>
        <dbReference type="Proteomes" id="UP000235682"/>
    </source>
</evidence>
<evidence type="ECO:0000259" key="2">
    <source>
        <dbReference type="SMART" id="SM00852"/>
    </source>
</evidence>
<dbReference type="Pfam" id="PF02464">
    <property type="entry name" value="CinA"/>
    <property type="match status" value="1"/>
</dbReference>
<dbReference type="InterPro" id="IPR001453">
    <property type="entry name" value="MoaB/Mog_dom"/>
</dbReference>
<dbReference type="Gene3D" id="3.90.950.20">
    <property type="entry name" value="CinA-like"/>
    <property type="match status" value="1"/>
</dbReference>
<evidence type="ECO:0000313" key="3">
    <source>
        <dbReference type="EMBL" id="PMC57790.1"/>
    </source>
</evidence>
<accession>A0A1G8PM31</accession>
<dbReference type="NCBIfam" id="TIGR00200">
    <property type="entry name" value="cinA_nterm"/>
    <property type="match status" value="1"/>
</dbReference>
<dbReference type="RefSeq" id="WP_092086928.1">
    <property type="nucleotide sequence ID" value="NZ_FNEL01000078.1"/>
</dbReference>
<gene>
    <name evidence="1" type="primary">cinA</name>
    <name evidence="3" type="ORF">CJ205_07825</name>
</gene>
<dbReference type="SUPFAM" id="SSF142433">
    <property type="entry name" value="CinA-like"/>
    <property type="match status" value="1"/>
</dbReference>
<dbReference type="AlphaFoldDB" id="A0A1G8PM31"/>
<dbReference type="NCBIfam" id="TIGR00177">
    <property type="entry name" value="molyb_syn"/>
    <property type="match status" value="1"/>
</dbReference>
<dbReference type="PANTHER" id="PTHR13939:SF0">
    <property type="entry name" value="NMN AMIDOHYDROLASE-LIKE PROTEIN YFAY"/>
    <property type="match status" value="1"/>
</dbReference>
<dbReference type="NCBIfam" id="TIGR00199">
    <property type="entry name" value="PncC_domain"/>
    <property type="match status" value="1"/>
</dbReference>
<feature type="domain" description="MoaB/Mog" evidence="2">
    <location>
        <begin position="4"/>
        <end position="172"/>
    </location>
</feature>
<dbReference type="Pfam" id="PF18146">
    <property type="entry name" value="CinA_KH"/>
    <property type="match status" value="1"/>
</dbReference>
<reference evidence="3 4" key="1">
    <citation type="submission" date="2017-09" db="EMBL/GenBank/DDBJ databases">
        <title>Bacterial strain isolated from the female urinary microbiota.</title>
        <authorList>
            <person name="Thomas-White K."/>
            <person name="Kumar N."/>
            <person name="Forster S."/>
            <person name="Putonti C."/>
            <person name="Lawley T."/>
            <person name="Wolfe A.J."/>
        </authorList>
    </citation>
    <scope>NUCLEOTIDE SEQUENCE [LARGE SCALE GENOMIC DNA]</scope>
    <source>
        <strain evidence="3 4">UMB0852</strain>
    </source>
</reference>
<dbReference type="Gene3D" id="3.40.980.10">
    <property type="entry name" value="MoaB/Mog-like domain"/>
    <property type="match status" value="1"/>
</dbReference>
<dbReference type="CDD" id="cd00885">
    <property type="entry name" value="cinA"/>
    <property type="match status" value="1"/>
</dbReference>
<comment type="similarity">
    <text evidence="1">Belongs to the CinA family.</text>
</comment>
<comment type="caution">
    <text evidence="3">The sequence shown here is derived from an EMBL/GenBank/DDBJ whole genome shotgun (WGS) entry which is preliminary data.</text>
</comment>
<dbReference type="SUPFAM" id="SSF53218">
    <property type="entry name" value="Molybdenum cofactor biosynthesis proteins"/>
    <property type="match status" value="1"/>
</dbReference>
<dbReference type="PANTHER" id="PTHR13939">
    <property type="entry name" value="NICOTINAMIDE-NUCLEOTIDE AMIDOHYDROLASE PNCC"/>
    <property type="match status" value="1"/>
</dbReference>
<dbReference type="EMBL" id="PNHE01000046">
    <property type="protein sequence ID" value="PMC57790.1"/>
    <property type="molecule type" value="Genomic_DNA"/>
</dbReference>
<dbReference type="HAMAP" id="MF_00226_B">
    <property type="entry name" value="CinA_B"/>
    <property type="match status" value="1"/>
</dbReference>
<dbReference type="Gene3D" id="3.30.70.2860">
    <property type="match status" value="1"/>
</dbReference>
<evidence type="ECO:0000256" key="1">
    <source>
        <dbReference type="HAMAP-Rule" id="MF_00226"/>
    </source>
</evidence>
<sequence>MKVEIIAVGTELLMGQVIDSNSATIAQELLSLGLGVYYRQVVGDNPERMFEAIQLAGGRSDLIILCGGIGPTQDDITKQMVAKYLNVDLIHDQEEIDKIKRYFEKSRRSMPQNNLRQALMFKGGVKLENPVGTAAGALYKTNNDQMFAVLPGPPMELKATLKQSLIPYLLQFVRKNEVIDSVYLNFVNIGESQVAEDIEDLINQQTNPSIAMYAKPERVQIRLTSNAKNHEEAEKLNEQLAKEIIKRLSKHFIGRGKEFDFAKEVVTLLKERSLTLSCAESLTGGLFASEIVSQSGASTVFKGGVVSYTPDIKEQLLNVSPQTIKEHSVYSQQVAIEMAKGAQEQLKTDVSVSFTGVAGPDDEKDHPVGEVHYAIAFKNEKAHTGCLHLGHRSRNMIRYLSVQRVLANLIELLRQR</sequence>
<dbReference type="SMART" id="SM00852">
    <property type="entry name" value="MoCF_biosynth"/>
    <property type="match status" value="1"/>
</dbReference>
<dbReference type="OrthoDB" id="9801454at2"/>
<organism evidence="3 4">
    <name type="scientific">Dolosicoccus paucivorans</name>
    <dbReference type="NCBI Taxonomy" id="84521"/>
    <lineage>
        <taxon>Bacteria</taxon>
        <taxon>Bacillati</taxon>
        <taxon>Bacillota</taxon>
        <taxon>Bacilli</taxon>
        <taxon>Lactobacillales</taxon>
        <taxon>Aerococcaceae</taxon>
        <taxon>Dolosicoccus</taxon>
    </lineage>
</organism>
<dbReference type="Proteomes" id="UP000235682">
    <property type="component" value="Unassembled WGS sequence"/>
</dbReference>
<dbReference type="InterPro" id="IPR008136">
    <property type="entry name" value="CinA_C"/>
</dbReference>
<dbReference type="NCBIfam" id="NF001813">
    <property type="entry name" value="PRK00549.1"/>
    <property type="match status" value="1"/>
</dbReference>
<dbReference type="InterPro" id="IPR008135">
    <property type="entry name" value="Competence-induced_CinA"/>
</dbReference>
<dbReference type="InterPro" id="IPR036425">
    <property type="entry name" value="MoaB/Mog-like_dom_sf"/>
</dbReference>
<proteinExistence type="inferred from homology"/>
<dbReference type="InterPro" id="IPR050101">
    <property type="entry name" value="CinA"/>
</dbReference>
<name>A0A1G8PM31_9LACT</name>